<dbReference type="Proteomes" id="UP000198857">
    <property type="component" value="Unassembled WGS sequence"/>
</dbReference>
<dbReference type="InterPro" id="IPR025847">
    <property type="entry name" value="MEDS_domain"/>
</dbReference>
<protein>
    <submittedName>
        <fullName evidence="2">MEDS: MEthanogen/methylotroph, DcmR Sensory domain</fullName>
    </submittedName>
</protein>
<dbReference type="STRING" id="1523247.SAMN05660464_0671"/>
<reference evidence="3" key="1">
    <citation type="submission" date="2016-10" db="EMBL/GenBank/DDBJ databases">
        <authorList>
            <person name="Varghese N."/>
            <person name="Submissions S."/>
        </authorList>
    </citation>
    <scope>NUCLEOTIDE SEQUENCE [LARGE SCALE GENOMIC DNA]</scope>
    <source>
        <strain evidence="3">DSM 44208</strain>
    </source>
</reference>
<dbReference type="SUPFAM" id="SSF52091">
    <property type="entry name" value="SpoIIaa-like"/>
    <property type="match status" value="1"/>
</dbReference>
<dbReference type="InterPro" id="IPR036513">
    <property type="entry name" value="STAS_dom_sf"/>
</dbReference>
<evidence type="ECO:0000313" key="2">
    <source>
        <dbReference type="EMBL" id="SFO70941.1"/>
    </source>
</evidence>
<dbReference type="Pfam" id="PF14417">
    <property type="entry name" value="MEDS"/>
    <property type="match status" value="1"/>
</dbReference>
<organism evidence="2 3">
    <name type="scientific">Geodermatophilus dictyosporus</name>
    <dbReference type="NCBI Taxonomy" id="1523247"/>
    <lineage>
        <taxon>Bacteria</taxon>
        <taxon>Bacillati</taxon>
        <taxon>Actinomycetota</taxon>
        <taxon>Actinomycetes</taxon>
        <taxon>Geodermatophilales</taxon>
        <taxon>Geodermatophilaceae</taxon>
        <taxon>Geodermatophilus</taxon>
    </lineage>
</organism>
<dbReference type="EMBL" id="FOWQ01000001">
    <property type="protein sequence ID" value="SFO70941.1"/>
    <property type="molecule type" value="Genomic_DNA"/>
</dbReference>
<sequence>MSRGRHDWVVLDSEEAHAQVVGDFVVEGVRAGECVLLTGLGTREPRLWARLRRAGVVPQTWEPSATTAVRVVPPDPARLPGYVTGALAEGYPGVRFSGALSAGANPFEEVVTELAAQVPLTVLCPYFRHLLAPGQTASLASAHDHEVDATALYDDGTFRLTRTPGGLRLAGELDSGNADALRAVLRATPRGDGRPATWDVADLRFLDVGAADSLVAAAAGPPGLVLLGASRLTSRLVRLLIARHPGRSVQLPEADGSGSAR</sequence>
<dbReference type="OrthoDB" id="5176225at2"/>
<accession>A0A1I5JF14</accession>
<evidence type="ECO:0000259" key="1">
    <source>
        <dbReference type="Pfam" id="PF14417"/>
    </source>
</evidence>
<gene>
    <name evidence="2" type="ORF">SAMN05660464_0671</name>
</gene>
<dbReference type="RefSeq" id="WP_091106777.1">
    <property type="nucleotide sequence ID" value="NZ_FOWQ01000001.1"/>
</dbReference>
<dbReference type="Gene3D" id="3.30.750.24">
    <property type="entry name" value="STAS domain"/>
    <property type="match status" value="1"/>
</dbReference>
<dbReference type="AlphaFoldDB" id="A0A1I5JF14"/>
<keyword evidence="3" id="KW-1185">Reference proteome</keyword>
<proteinExistence type="predicted"/>
<feature type="domain" description="MEDS" evidence="1">
    <location>
        <begin position="5"/>
        <end position="143"/>
    </location>
</feature>
<name>A0A1I5JF14_9ACTN</name>
<evidence type="ECO:0000313" key="3">
    <source>
        <dbReference type="Proteomes" id="UP000198857"/>
    </source>
</evidence>